<evidence type="ECO:0000259" key="8">
    <source>
        <dbReference type="Pfam" id="PF06271"/>
    </source>
</evidence>
<dbReference type="OrthoDB" id="5244233at2"/>
<dbReference type="GO" id="GO:0005886">
    <property type="term" value="C:plasma membrane"/>
    <property type="evidence" value="ECO:0007669"/>
    <property type="project" value="UniProtKB-SubCell"/>
</dbReference>
<evidence type="ECO:0000256" key="4">
    <source>
        <dbReference type="ARBA" id="ARBA00022989"/>
    </source>
</evidence>
<dbReference type="PANTHER" id="PTHR36115">
    <property type="entry name" value="PROLINE-RICH ANTIGEN HOMOLOG-RELATED"/>
    <property type="match status" value="1"/>
</dbReference>
<comment type="caution">
    <text evidence="10">The sequence shown here is derived from an EMBL/GenBank/DDBJ whole genome shotgun (WGS) entry which is preliminary data.</text>
</comment>
<dbReference type="InterPro" id="IPR018929">
    <property type="entry name" value="DUF2510"/>
</dbReference>
<evidence type="ECO:0000256" key="7">
    <source>
        <dbReference type="SAM" id="Phobius"/>
    </source>
</evidence>
<evidence type="ECO:0000256" key="2">
    <source>
        <dbReference type="ARBA" id="ARBA00022475"/>
    </source>
</evidence>
<keyword evidence="11" id="KW-1185">Reference proteome</keyword>
<feature type="compositionally biased region" description="Low complexity" evidence="6">
    <location>
        <begin position="57"/>
        <end position="67"/>
    </location>
</feature>
<proteinExistence type="predicted"/>
<dbReference type="Pfam" id="PF10708">
    <property type="entry name" value="DUF2510"/>
    <property type="match status" value="1"/>
</dbReference>
<sequence>MSTPSRPGWYENPDNPDELRYFDGILWTSNTTVLRKRPAPEQAAPAVSAPGAPPVPQQTSVPQQTPVPQQPPAPVPPGWGAQSAPQGWKRPSPMASVPGQPELAPYLTRVVAYLIDTLVIAVASLVVGGWFLWKAIEPIADRLDAALVAGDFRAMSSALGEAGLGWLAAFLAVQLLIMVGYHTFFLTRRGATPGKLLLGISVRRLDRPGLLDVDTAVRRVGFQAVAQALGNVPLVASLATIVVITDLVWPLADDRRQALHDKVAKTIVVKGRVER</sequence>
<evidence type="ECO:0000256" key="6">
    <source>
        <dbReference type="SAM" id="MobiDB-lite"/>
    </source>
</evidence>
<dbReference type="EMBL" id="AVPL01000086">
    <property type="protein sequence ID" value="KGN38922.1"/>
    <property type="molecule type" value="Genomic_DNA"/>
</dbReference>
<feature type="region of interest" description="Disordered" evidence="6">
    <location>
        <begin position="33"/>
        <end position="96"/>
    </location>
</feature>
<dbReference type="eggNOG" id="COG1714">
    <property type="taxonomic scope" value="Bacteria"/>
</dbReference>
<name>A0A0A0JS70_9MICO</name>
<feature type="domain" description="DUF2510" evidence="9">
    <location>
        <begin position="7"/>
        <end position="40"/>
    </location>
</feature>
<evidence type="ECO:0000256" key="1">
    <source>
        <dbReference type="ARBA" id="ARBA00004651"/>
    </source>
</evidence>
<keyword evidence="3 7" id="KW-0812">Transmembrane</keyword>
<evidence type="ECO:0000259" key="9">
    <source>
        <dbReference type="Pfam" id="PF10708"/>
    </source>
</evidence>
<gene>
    <name evidence="10" type="ORF">N801_19890</name>
</gene>
<dbReference type="STRING" id="1385519.N801_19890"/>
<dbReference type="RefSeq" id="WP_035940609.1">
    <property type="nucleotide sequence ID" value="NZ_AVPL01000086.1"/>
</dbReference>
<evidence type="ECO:0008006" key="12">
    <source>
        <dbReference type="Google" id="ProtNLM"/>
    </source>
</evidence>
<feature type="transmembrane region" description="Helical" evidence="7">
    <location>
        <begin position="164"/>
        <end position="186"/>
    </location>
</feature>
<protein>
    <recommendedName>
        <fullName evidence="12">RDD domain-containing protein</fullName>
    </recommendedName>
</protein>
<keyword evidence="2" id="KW-1003">Cell membrane</keyword>
<dbReference type="InterPro" id="IPR010432">
    <property type="entry name" value="RDD"/>
</dbReference>
<evidence type="ECO:0000256" key="5">
    <source>
        <dbReference type="ARBA" id="ARBA00023136"/>
    </source>
</evidence>
<evidence type="ECO:0000313" key="11">
    <source>
        <dbReference type="Proteomes" id="UP000030013"/>
    </source>
</evidence>
<dbReference type="Proteomes" id="UP000030013">
    <property type="component" value="Unassembled WGS sequence"/>
</dbReference>
<feature type="domain" description="RDD" evidence="8">
    <location>
        <begin position="104"/>
        <end position="265"/>
    </location>
</feature>
<dbReference type="PANTHER" id="PTHR36115:SF4">
    <property type="entry name" value="MEMBRANE PROTEIN"/>
    <property type="match status" value="1"/>
</dbReference>
<evidence type="ECO:0000313" key="10">
    <source>
        <dbReference type="EMBL" id="KGN38922.1"/>
    </source>
</evidence>
<feature type="region of interest" description="Disordered" evidence="6">
    <location>
        <begin position="1"/>
        <end position="20"/>
    </location>
</feature>
<dbReference type="InterPro" id="IPR051791">
    <property type="entry name" value="Pra-immunoreactive"/>
</dbReference>
<accession>A0A0A0JS70</accession>
<keyword evidence="5 7" id="KW-0472">Membrane</keyword>
<dbReference type="AlphaFoldDB" id="A0A0A0JS70"/>
<comment type="subcellular location">
    <subcellularLocation>
        <location evidence="1">Cell membrane</location>
        <topology evidence="1">Multi-pass membrane protein</topology>
    </subcellularLocation>
</comment>
<evidence type="ECO:0000256" key="3">
    <source>
        <dbReference type="ARBA" id="ARBA00022692"/>
    </source>
</evidence>
<keyword evidence="4 7" id="KW-1133">Transmembrane helix</keyword>
<feature type="compositionally biased region" description="Pro residues" evidence="6">
    <location>
        <begin position="68"/>
        <end position="77"/>
    </location>
</feature>
<organism evidence="10 11">
    <name type="scientific">Knoellia aerolata DSM 18566</name>
    <dbReference type="NCBI Taxonomy" id="1385519"/>
    <lineage>
        <taxon>Bacteria</taxon>
        <taxon>Bacillati</taxon>
        <taxon>Actinomycetota</taxon>
        <taxon>Actinomycetes</taxon>
        <taxon>Micrococcales</taxon>
        <taxon>Intrasporangiaceae</taxon>
        <taxon>Knoellia</taxon>
    </lineage>
</organism>
<reference evidence="10 11" key="1">
    <citation type="submission" date="2013-08" db="EMBL/GenBank/DDBJ databases">
        <title>The genome sequence of Knoellia aerolata.</title>
        <authorList>
            <person name="Zhu W."/>
            <person name="Wang G."/>
        </authorList>
    </citation>
    <scope>NUCLEOTIDE SEQUENCE [LARGE SCALE GENOMIC DNA]</scope>
    <source>
        <strain evidence="10 11">DSM 18566</strain>
    </source>
</reference>
<feature type="transmembrane region" description="Helical" evidence="7">
    <location>
        <begin position="110"/>
        <end position="133"/>
    </location>
</feature>
<dbReference type="Pfam" id="PF06271">
    <property type="entry name" value="RDD"/>
    <property type="match status" value="1"/>
</dbReference>